<evidence type="ECO:0000313" key="3">
    <source>
        <dbReference type="Proteomes" id="UP000661112"/>
    </source>
</evidence>
<reference evidence="2 3" key="1">
    <citation type="journal article" date="2020" name="ISME J.">
        <title>Comparative genomics reveals insights into cyanobacterial evolution and habitat adaptation.</title>
        <authorList>
            <person name="Chen M.Y."/>
            <person name="Teng W.K."/>
            <person name="Zhao L."/>
            <person name="Hu C.X."/>
            <person name="Zhou Y.K."/>
            <person name="Han B.P."/>
            <person name="Song L.R."/>
            <person name="Shu W.S."/>
        </authorList>
    </citation>
    <scope>NUCLEOTIDE SEQUENCE [LARGE SCALE GENOMIC DNA]</scope>
    <source>
        <strain evidence="2 3">FACHB-119</strain>
    </source>
</reference>
<name>A0ABR8D4Q5_9NOST</name>
<dbReference type="InterPro" id="IPR005122">
    <property type="entry name" value="Uracil-DNA_glycosylase-like"/>
</dbReference>
<dbReference type="InterPro" id="IPR036895">
    <property type="entry name" value="Uracil-DNA_glycosylase-like_sf"/>
</dbReference>
<dbReference type="EMBL" id="JACJSG010000014">
    <property type="protein sequence ID" value="MBD2501446.1"/>
    <property type="molecule type" value="Genomic_DNA"/>
</dbReference>
<dbReference type="Pfam" id="PF03167">
    <property type="entry name" value="UDG"/>
    <property type="match status" value="1"/>
</dbReference>
<evidence type="ECO:0000259" key="1">
    <source>
        <dbReference type="Pfam" id="PF03167"/>
    </source>
</evidence>
<dbReference type="SUPFAM" id="SSF52141">
    <property type="entry name" value="Uracil-DNA glycosylase-like"/>
    <property type="match status" value="1"/>
</dbReference>
<dbReference type="RefSeq" id="WP_190472235.1">
    <property type="nucleotide sequence ID" value="NZ_JACJSG010000014.1"/>
</dbReference>
<proteinExistence type="predicted"/>
<gene>
    <name evidence="2" type="ORF">H6G83_12690</name>
</gene>
<feature type="domain" description="Uracil-DNA glycosylase-like" evidence="1">
    <location>
        <begin position="93"/>
        <end position="229"/>
    </location>
</feature>
<protein>
    <submittedName>
        <fullName evidence="2">Uracil-DNA glycosylase</fullName>
    </submittedName>
</protein>
<sequence length="258" mass="30564">MSQYLFSQFKNNEFKNLYHQLAQVFTISQNQISEFYETMRKEFEEEGCTKHTFSRNIFHSSNESFQQLYDNAWIIGVDIPSILERNDQTLNKKTIAILGQDPRRQSDTRVEEIEIATPYALHSKYCREKHHSTRLYFDLIQVLLDNGYRVYLTDVLKIWISQDNNGKHSIPLIKQERERFRKILQLELEIFEPLAVITWGKVANKAVHSLDSSIKHLEFPHPSPANHHSWTKIMGKPSTRTNRIEYWQEEVLPLLNNL</sequence>
<keyword evidence="3" id="KW-1185">Reference proteome</keyword>
<dbReference type="Proteomes" id="UP000661112">
    <property type="component" value="Unassembled WGS sequence"/>
</dbReference>
<organism evidence="2 3">
    <name type="scientific">Anabaena azotica FACHB-119</name>
    <dbReference type="NCBI Taxonomy" id="947527"/>
    <lineage>
        <taxon>Bacteria</taxon>
        <taxon>Bacillati</taxon>
        <taxon>Cyanobacteriota</taxon>
        <taxon>Cyanophyceae</taxon>
        <taxon>Nostocales</taxon>
        <taxon>Nostocaceae</taxon>
        <taxon>Anabaena</taxon>
        <taxon>Anabaena azotica</taxon>
    </lineage>
</organism>
<evidence type="ECO:0000313" key="2">
    <source>
        <dbReference type="EMBL" id="MBD2501446.1"/>
    </source>
</evidence>
<accession>A0ABR8D4Q5</accession>
<comment type="caution">
    <text evidence="2">The sequence shown here is derived from an EMBL/GenBank/DDBJ whole genome shotgun (WGS) entry which is preliminary data.</text>
</comment>